<evidence type="ECO:0000313" key="1">
    <source>
        <dbReference type="EMBL" id="MFC1401529.1"/>
    </source>
</evidence>
<protein>
    <submittedName>
        <fullName evidence="1">Uncharacterized protein</fullName>
    </submittedName>
</protein>
<gene>
    <name evidence="1" type="ORF">ACEZDJ_09535</name>
</gene>
<proteinExistence type="predicted"/>
<dbReference type="EMBL" id="JBHEZZ010000004">
    <property type="protein sequence ID" value="MFC1401529.1"/>
    <property type="molecule type" value="Genomic_DNA"/>
</dbReference>
<sequence>MDDFAVPTPQDQVSLYLEALELHMDPDQFRVLGALLEGAGQLYESGLEQVDTAVDEADEEFLTEDVMEEFLVIVGMLTTGRMDQQVVDIGGGITTVVTQDVATDPVRMRELRSWAAEQRELRDADGPTPDA</sequence>
<reference evidence="1 2" key="1">
    <citation type="submission" date="2024-09" db="EMBL/GenBank/DDBJ databases">
        <authorList>
            <person name="Lee S.D."/>
        </authorList>
    </citation>
    <scope>NUCLEOTIDE SEQUENCE [LARGE SCALE GENOMIC DNA]</scope>
    <source>
        <strain evidence="1 2">N1-5</strain>
    </source>
</reference>
<name>A0ABV6UJA0_9ACTN</name>
<dbReference type="Proteomes" id="UP001592528">
    <property type="component" value="Unassembled WGS sequence"/>
</dbReference>
<organism evidence="1 2">
    <name type="scientific">Streptacidiphilus cavernicola</name>
    <dbReference type="NCBI Taxonomy" id="3342716"/>
    <lineage>
        <taxon>Bacteria</taxon>
        <taxon>Bacillati</taxon>
        <taxon>Actinomycetota</taxon>
        <taxon>Actinomycetes</taxon>
        <taxon>Kitasatosporales</taxon>
        <taxon>Streptomycetaceae</taxon>
        <taxon>Streptacidiphilus</taxon>
    </lineage>
</organism>
<accession>A0ABV6UJA0</accession>
<evidence type="ECO:0000313" key="2">
    <source>
        <dbReference type="Proteomes" id="UP001592528"/>
    </source>
</evidence>
<keyword evidence="2" id="KW-1185">Reference proteome</keyword>
<dbReference type="RefSeq" id="WP_030259818.1">
    <property type="nucleotide sequence ID" value="NZ_JBHEZZ010000004.1"/>
</dbReference>
<comment type="caution">
    <text evidence="1">The sequence shown here is derived from an EMBL/GenBank/DDBJ whole genome shotgun (WGS) entry which is preliminary data.</text>
</comment>